<keyword evidence="1" id="KW-0808">Transferase</keyword>
<accession>A0AAX3EKZ0</accession>
<dbReference type="CDD" id="cd03801">
    <property type="entry name" value="GT4_PimA-like"/>
    <property type="match status" value="1"/>
</dbReference>
<dbReference type="InterPro" id="IPR001296">
    <property type="entry name" value="Glyco_trans_1"/>
</dbReference>
<feature type="domain" description="Glycosyl transferase family 1" evidence="2">
    <location>
        <begin position="150"/>
        <end position="307"/>
    </location>
</feature>
<evidence type="ECO:0000313" key="3">
    <source>
        <dbReference type="EMBL" id="UYV98353.1"/>
    </source>
</evidence>
<dbReference type="Gene3D" id="3.40.50.2000">
    <property type="entry name" value="Glycogen Phosphorylase B"/>
    <property type="match status" value="1"/>
</dbReference>
<name>A0AAX3EKZ0_PAEUR</name>
<dbReference type="GO" id="GO:0009103">
    <property type="term" value="P:lipopolysaccharide biosynthetic process"/>
    <property type="evidence" value="ECO:0007669"/>
    <property type="project" value="TreeGrafter"/>
</dbReference>
<evidence type="ECO:0000259" key="2">
    <source>
        <dbReference type="Pfam" id="PF00534"/>
    </source>
</evidence>
<dbReference type="SUPFAM" id="SSF53756">
    <property type="entry name" value="UDP-Glycosyltransferase/glycogen phosphorylase"/>
    <property type="match status" value="1"/>
</dbReference>
<dbReference type="GeneID" id="79886313"/>
<organism evidence="3 4">
    <name type="scientific">Paenarthrobacter ureafaciens</name>
    <dbReference type="NCBI Taxonomy" id="37931"/>
    <lineage>
        <taxon>Bacteria</taxon>
        <taxon>Bacillati</taxon>
        <taxon>Actinomycetota</taxon>
        <taxon>Actinomycetes</taxon>
        <taxon>Micrococcales</taxon>
        <taxon>Micrococcaceae</taxon>
        <taxon>Paenarthrobacter</taxon>
    </lineage>
</organism>
<evidence type="ECO:0000313" key="4">
    <source>
        <dbReference type="Proteomes" id="UP001163293"/>
    </source>
</evidence>
<dbReference type="RefSeq" id="WP_083261933.1">
    <property type="nucleotide sequence ID" value="NZ_CP014574.1"/>
</dbReference>
<keyword evidence="4" id="KW-1185">Reference proteome</keyword>
<dbReference type="GO" id="GO:0016757">
    <property type="term" value="F:glycosyltransferase activity"/>
    <property type="evidence" value="ECO:0007669"/>
    <property type="project" value="InterPro"/>
</dbReference>
<reference evidence="3" key="1">
    <citation type="submission" date="2022-07" db="EMBL/GenBank/DDBJ databases">
        <authorList>
            <person name="Wu T."/>
        </authorList>
    </citation>
    <scope>NUCLEOTIDE SEQUENCE</scope>
    <source>
        <strain evidence="3">SD-1</strain>
    </source>
</reference>
<proteinExistence type="predicted"/>
<dbReference type="EMBL" id="CP101185">
    <property type="protein sequence ID" value="UYV98353.1"/>
    <property type="molecule type" value="Genomic_DNA"/>
</dbReference>
<evidence type="ECO:0000256" key="1">
    <source>
        <dbReference type="ARBA" id="ARBA00022679"/>
    </source>
</evidence>
<dbReference type="AlphaFoldDB" id="A0AAX3EKZ0"/>
<dbReference type="Proteomes" id="UP001163293">
    <property type="component" value="Chromosome"/>
</dbReference>
<dbReference type="PANTHER" id="PTHR46401:SF2">
    <property type="entry name" value="GLYCOSYLTRANSFERASE WBBK-RELATED"/>
    <property type="match status" value="1"/>
</dbReference>
<dbReference type="PANTHER" id="PTHR46401">
    <property type="entry name" value="GLYCOSYLTRANSFERASE WBBK-RELATED"/>
    <property type="match status" value="1"/>
</dbReference>
<sequence>MDIRFVVPGNVRHGSGGNKYNAALAQHLTALGAQVETVTVDGDWPVGSEADRKRFAQALDGGTTVIADGLVASGAPDEVAAAVLSGTNTWILSHMALADHPQLEGKALAAASGVICPSEHAASELLTRHGELEIVVARPGVEPGIIAAGSDPLRIVAVSALLPNKQQTMLVEALSQLTDLPWNAVLVGSPDADPAYAANVRAAVEHHGLENRVTFTGELGGEALEDQWHMADLSVLISTSEAFGMVVVESLAHGVPVLVRQGTGAVEALGGSGAGAALDLDAPGVLAETLRTWLTDAEVRRTWREAALAARGRLQSWETTARTVYKAIEMTVNANPEASDWH</sequence>
<gene>
    <name evidence="3" type="ORF">NL394_03725</name>
</gene>
<dbReference type="Pfam" id="PF00534">
    <property type="entry name" value="Glycos_transf_1"/>
    <property type="match status" value="1"/>
</dbReference>
<protein>
    <submittedName>
        <fullName evidence="3">Glycosyltransferase family 4 protein</fullName>
    </submittedName>
</protein>